<dbReference type="Pfam" id="PF12953">
    <property type="entry name" value="DUF3842"/>
    <property type="match status" value="1"/>
</dbReference>
<dbReference type="EMBL" id="DVMM01000181">
    <property type="protein sequence ID" value="HIU30268.1"/>
    <property type="molecule type" value="Genomic_DNA"/>
</dbReference>
<dbReference type="InterPro" id="IPR024208">
    <property type="entry name" value="DUF3842"/>
</dbReference>
<evidence type="ECO:0000313" key="1">
    <source>
        <dbReference type="EMBL" id="HIU30268.1"/>
    </source>
</evidence>
<sequence>MKTWEILIIDGQGGKIGSQVISMIRDRLPEYSISITAVGTNSIATAAMLKAGADFAATGENPVAVASRSADVIIGPLGIVIADALIGEVTAEMAVSVGRSPAAKILIPVNKCGNLVAGVEGLNTTELLADVIVKLKGLFA</sequence>
<gene>
    <name evidence="1" type="ORF">IAD50_08245</name>
</gene>
<comment type="caution">
    <text evidence="1">The sequence shown here is derived from an EMBL/GenBank/DDBJ whole genome shotgun (WGS) entry which is preliminary data.</text>
</comment>
<protein>
    <submittedName>
        <fullName evidence="1">DUF3842 family protein</fullName>
    </submittedName>
</protein>
<name>A0A9D1I8K0_9CLOT</name>
<dbReference type="Proteomes" id="UP000824089">
    <property type="component" value="Unassembled WGS sequence"/>
</dbReference>
<proteinExistence type="predicted"/>
<reference evidence="1" key="2">
    <citation type="journal article" date="2021" name="PeerJ">
        <title>Extensive microbial diversity within the chicken gut microbiome revealed by metagenomics and culture.</title>
        <authorList>
            <person name="Gilroy R."/>
            <person name="Ravi A."/>
            <person name="Getino M."/>
            <person name="Pursley I."/>
            <person name="Horton D.L."/>
            <person name="Alikhan N.F."/>
            <person name="Baker D."/>
            <person name="Gharbi K."/>
            <person name="Hall N."/>
            <person name="Watson M."/>
            <person name="Adriaenssens E.M."/>
            <person name="Foster-Nyarko E."/>
            <person name="Jarju S."/>
            <person name="Secka A."/>
            <person name="Antonio M."/>
            <person name="Oren A."/>
            <person name="Chaudhuri R.R."/>
            <person name="La Ragione R."/>
            <person name="Hildebrand F."/>
            <person name="Pallen M.J."/>
        </authorList>
    </citation>
    <scope>NUCLEOTIDE SEQUENCE</scope>
    <source>
        <strain evidence="1">CHK195-4489</strain>
    </source>
</reference>
<dbReference type="AlphaFoldDB" id="A0A9D1I8K0"/>
<evidence type="ECO:0000313" key="2">
    <source>
        <dbReference type="Proteomes" id="UP000824089"/>
    </source>
</evidence>
<accession>A0A9D1I8K0</accession>
<reference evidence="1" key="1">
    <citation type="submission" date="2020-10" db="EMBL/GenBank/DDBJ databases">
        <authorList>
            <person name="Gilroy R."/>
        </authorList>
    </citation>
    <scope>NUCLEOTIDE SEQUENCE</scope>
    <source>
        <strain evidence="1">CHK195-4489</strain>
    </source>
</reference>
<organism evidence="1 2">
    <name type="scientific">Candidatus Egerieisoma faecipullorum</name>
    <dbReference type="NCBI Taxonomy" id="2840963"/>
    <lineage>
        <taxon>Bacteria</taxon>
        <taxon>Bacillati</taxon>
        <taxon>Bacillota</taxon>
        <taxon>Clostridia</taxon>
        <taxon>Eubacteriales</taxon>
        <taxon>Clostridiaceae</taxon>
        <taxon>Clostridiaceae incertae sedis</taxon>
        <taxon>Candidatus Egerieisoma</taxon>
    </lineage>
</organism>